<protein>
    <recommendedName>
        <fullName evidence="2">RNB domain-containing protein</fullName>
    </recommendedName>
</protein>
<dbReference type="OrthoDB" id="2285229at2759"/>
<evidence type="ECO:0000256" key="1">
    <source>
        <dbReference type="SAM" id="MobiDB-lite"/>
    </source>
</evidence>
<dbReference type="GO" id="GO:0006402">
    <property type="term" value="P:mRNA catabolic process"/>
    <property type="evidence" value="ECO:0007669"/>
    <property type="project" value="TreeGrafter"/>
</dbReference>
<dbReference type="OMA" id="LRRYMDM"/>
<keyword evidence="4" id="KW-1185">Reference proteome</keyword>
<dbReference type="GO" id="GO:0000932">
    <property type="term" value="C:P-body"/>
    <property type="evidence" value="ECO:0007669"/>
    <property type="project" value="TreeGrafter"/>
</dbReference>
<dbReference type="Proteomes" id="UP000008063">
    <property type="component" value="Unassembled WGS sequence"/>
</dbReference>
<sequence>MSPSEDDIAEVDAPSSSQSTTIQPGALVELRRNTIAVYAVVLGTAFYERRILNISMTSLGEVIQHTDTDTCFEIPNVLPRDLILRSGTSTNPSKRTEIMARVEVVKRMREIEKEIMKAYNTIGRQSRSLYPLVKARDPNEWGSVSIAEAVKLLAHYRPDHYTTLLAVHKHLMGRPHEFVADFTSHRTAQAFAVRPQSHVNKLNRVTDLLHREDPILMDFVTKARGVIESSRRRALESWHELPTRIDAGVVHYTTDELVIIDVLRQAFRRKRSTQVDPYQTVVSNIIKKFDCYDEVVDDSLLRQVLVDLGEFTPWEDNASRRRELGLDLLPEDKSPTAIARNELVKNSLSSLSSVSQKSSGGSLGPHDFYSHDSLAHIRHDFGDLPVYVVDDMGAEELDDGVSVEKIPSEPGSAWVHVHIADPTSILPPTHALSEQARRLGFTSYFIHRTWPMLPRSLMYEKLSLGTVSKTGQPEPVMTFSFKVDKEGDITDWTVKAGLVRKVISIDYDSVDQILGVAPMPRPRPFESGNTTDIGIARTSLSPSHREDLERLNKISMLMRHRSTSQAYNYVIPRAVLSLSQKPLHGASFDHPKPLQYRGFPQLTYEVLSQQHVEYGSRLMVAEFMKFACRVASRWFSARGVPMLRRSSKAPIALHDLALEELEASRDVDGYVDQYISLRSDVYTPPVEYTLTPGMHWNMGVPEGEGYVRVTSPLRRYGDLVAHWQIKHALLNESSPPLFSPEWLTSYGKELRQIEGHTKRAAQDHQKQWALMYIKRWMENGKSRSDLPDPLNCLVGRITGSLKIDKFNREARWTCYLPSIGLQGTLICDDPVHPNLPIGTEVDVKIDSIRLGIVPMLILQQK</sequence>
<dbReference type="SMART" id="SM00955">
    <property type="entry name" value="RNB"/>
    <property type="match status" value="1"/>
</dbReference>
<dbReference type="PANTHER" id="PTHR23355:SF65">
    <property type="entry name" value="EXORIBONUCLEASE CYT-4, PUTATIVE (AFU_ORTHOLOGUE AFUA_7G01550)-RELATED"/>
    <property type="match status" value="1"/>
</dbReference>
<name>F8PY94_SERL3</name>
<dbReference type="InterPro" id="IPR001900">
    <property type="entry name" value="RNase_II/R"/>
</dbReference>
<dbReference type="InterPro" id="IPR050180">
    <property type="entry name" value="RNR_Ribonuclease"/>
</dbReference>
<dbReference type="GO" id="GO:0000175">
    <property type="term" value="F:3'-5'-RNA exonuclease activity"/>
    <property type="evidence" value="ECO:0007669"/>
    <property type="project" value="TreeGrafter"/>
</dbReference>
<dbReference type="SUPFAM" id="SSF50249">
    <property type="entry name" value="Nucleic acid-binding proteins"/>
    <property type="match status" value="1"/>
</dbReference>
<feature type="compositionally biased region" description="Acidic residues" evidence="1">
    <location>
        <begin position="1"/>
        <end position="10"/>
    </location>
</feature>
<dbReference type="STRING" id="936435.F8PY94"/>
<dbReference type="FunCoup" id="F8PY94">
    <property type="interactions" value="1"/>
</dbReference>
<dbReference type="Pfam" id="PF00773">
    <property type="entry name" value="RNB"/>
    <property type="match status" value="1"/>
</dbReference>
<dbReference type="InterPro" id="IPR012340">
    <property type="entry name" value="NA-bd_OB-fold"/>
</dbReference>
<feature type="region of interest" description="Disordered" evidence="1">
    <location>
        <begin position="1"/>
        <end position="22"/>
    </location>
</feature>
<dbReference type="PANTHER" id="PTHR23355">
    <property type="entry name" value="RIBONUCLEASE"/>
    <property type="match status" value="1"/>
</dbReference>
<dbReference type="InParanoid" id="F8PY94"/>
<evidence type="ECO:0000313" key="3">
    <source>
        <dbReference type="EMBL" id="EGN98857.1"/>
    </source>
</evidence>
<gene>
    <name evidence="3" type="ORF">SERLA73DRAFT_89895</name>
</gene>
<dbReference type="eggNOG" id="KOG2102">
    <property type="taxonomic scope" value="Eukaryota"/>
</dbReference>
<evidence type="ECO:0000259" key="2">
    <source>
        <dbReference type="SMART" id="SM00955"/>
    </source>
</evidence>
<proteinExistence type="predicted"/>
<dbReference type="GO" id="GO:0003723">
    <property type="term" value="F:RNA binding"/>
    <property type="evidence" value="ECO:0007669"/>
    <property type="project" value="InterPro"/>
</dbReference>
<dbReference type="AlphaFoldDB" id="F8PY94"/>
<reference evidence="4" key="1">
    <citation type="journal article" date="2011" name="Science">
        <title>The plant cell wall-decomposing machinery underlies the functional diversity of forest fungi.</title>
        <authorList>
            <person name="Eastwood D.C."/>
            <person name="Floudas D."/>
            <person name="Binder M."/>
            <person name="Majcherczyk A."/>
            <person name="Schneider P."/>
            <person name="Aerts A."/>
            <person name="Asiegbu F.O."/>
            <person name="Baker S.E."/>
            <person name="Barry K."/>
            <person name="Bendiksby M."/>
            <person name="Blumentritt M."/>
            <person name="Coutinho P.M."/>
            <person name="Cullen D."/>
            <person name="de Vries R.P."/>
            <person name="Gathman A."/>
            <person name="Goodell B."/>
            <person name="Henrissat B."/>
            <person name="Ihrmark K."/>
            <person name="Kauserud H."/>
            <person name="Kohler A."/>
            <person name="LaButti K."/>
            <person name="Lapidus A."/>
            <person name="Lavin J.L."/>
            <person name="Lee Y.-H."/>
            <person name="Lindquist E."/>
            <person name="Lilly W."/>
            <person name="Lucas S."/>
            <person name="Morin E."/>
            <person name="Murat C."/>
            <person name="Oguiza J.A."/>
            <person name="Park J."/>
            <person name="Pisabarro A.G."/>
            <person name="Riley R."/>
            <person name="Rosling A."/>
            <person name="Salamov A."/>
            <person name="Schmidt O."/>
            <person name="Schmutz J."/>
            <person name="Skrede I."/>
            <person name="Stenlid J."/>
            <person name="Wiebenga A."/>
            <person name="Xie X."/>
            <person name="Kuees U."/>
            <person name="Hibbett D.S."/>
            <person name="Hoffmeister D."/>
            <person name="Hoegberg N."/>
            <person name="Martin F."/>
            <person name="Grigoriev I.V."/>
            <person name="Watkinson S.C."/>
        </authorList>
    </citation>
    <scope>NUCLEOTIDE SEQUENCE [LARGE SCALE GENOMIC DNA]</scope>
    <source>
        <strain evidence="4">strain S7.3</strain>
    </source>
</reference>
<evidence type="ECO:0000313" key="4">
    <source>
        <dbReference type="Proteomes" id="UP000008063"/>
    </source>
</evidence>
<organism evidence="4">
    <name type="scientific">Serpula lacrymans var. lacrymans (strain S7.3)</name>
    <name type="common">Dry rot fungus</name>
    <dbReference type="NCBI Taxonomy" id="936435"/>
    <lineage>
        <taxon>Eukaryota</taxon>
        <taxon>Fungi</taxon>
        <taxon>Dikarya</taxon>
        <taxon>Basidiomycota</taxon>
        <taxon>Agaricomycotina</taxon>
        <taxon>Agaricomycetes</taxon>
        <taxon>Agaricomycetidae</taxon>
        <taxon>Boletales</taxon>
        <taxon>Coniophorineae</taxon>
        <taxon>Serpulaceae</taxon>
        <taxon>Serpula</taxon>
    </lineage>
</organism>
<dbReference type="EMBL" id="GL945480">
    <property type="protein sequence ID" value="EGN98857.1"/>
    <property type="molecule type" value="Genomic_DNA"/>
</dbReference>
<dbReference type="HOGENOM" id="CLU_002512_2_0_1"/>
<accession>F8PY94</accession>
<feature type="domain" description="RNB" evidence="2">
    <location>
        <begin position="378"/>
        <end position="731"/>
    </location>
</feature>